<evidence type="ECO:0000256" key="3">
    <source>
        <dbReference type="PIRSR" id="PIRSR000390-2"/>
    </source>
</evidence>
<dbReference type="Pfam" id="PF01041">
    <property type="entry name" value="DegT_DnrJ_EryC1"/>
    <property type="match status" value="1"/>
</dbReference>
<proteinExistence type="inferred from homology"/>
<keyword evidence="3 4" id="KW-0663">Pyridoxal phosphate</keyword>
<gene>
    <name evidence="5" type="ORF">SAMN05444484_104320</name>
</gene>
<evidence type="ECO:0000256" key="2">
    <source>
        <dbReference type="PIRSR" id="PIRSR000390-1"/>
    </source>
</evidence>
<protein>
    <submittedName>
        <fullName evidence="5">dTDP-4-amino-4,6-dideoxygalactose transaminase</fullName>
    </submittedName>
</protein>
<dbReference type="GO" id="GO:0000271">
    <property type="term" value="P:polysaccharide biosynthetic process"/>
    <property type="evidence" value="ECO:0007669"/>
    <property type="project" value="TreeGrafter"/>
</dbReference>
<accession>A0A1M7GRT5</accession>
<evidence type="ECO:0000256" key="1">
    <source>
        <dbReference type="ARBA" id="ARBA00037999"/>
    </source>
</evidence>
<feature type="modified residue" description="N6-(pyridoxal phosphate)lysine" evidence="3">
    <location>
        <position position="192"/>
    </location>
</feature>
<organism evidence="5 6">
    <name type="scientific">Flavobacterium chilense</name>
    <dbReference type="NCBI Taxonomy" id="946677"/>
    <lineage>
        <taxon>Bacteria</taxon>
        <taxon>Pseudomonadati</taxon>
        <taxon>Bacteroidota</taxon>
        <taxon>Flavobacteriia</taxon>
        <taxon>Flavobacteriales</taxon>
        <taxon>Flavobacteriaceae</taxon>
        <taxon>Flavobacterium</taxon>
    </lineage>
</organism>
<evidence type="ECO:0000256" key="4">
    <source>
        <dbReference type="RuleBase" id="RU004508"/>
    </source>
</evidence>
<feature type="active site" description="Proton acceptor" evidence="2">
    <location>
        <position position="192"/>
    </location>
</feature>
<dbReference type="PIRSF" id="PIRSF000390">
    <property type="entry name" value="PLP_StrS"/>
    <property type="match status" value="1"/>
</dbReference>
<reference evidence="6" key="1">
    <citation type="submission" date="2016-11" db="EMBL/GenBank/DDBJ databases">
        <authorList>
            <person name="Varghese N."/>
            <person name="Submissions S."/>
        </authorList>
    </citation>
    <scope>NUCLEOTIDE SEQUENCE [LARGE SCALE GENOMIC DNA]</scope>
    <source>
        <strain evidence="6">DSM 24724</strain>
    </source>
</reference>
<dbReference type="InterPro" id="IPR015422">
    <property type="entry name" value="PyrdxlP-dep_Trfase_small"/>
</dbReference>
<dbReference type="Gene3D" id="3.90.1150.10">
    <property type="entry name" value="Aspartate Aminotransferase, domain 1"/>
    <property type="match status" value="1"/>
</dbReference>
<comment type="similarity">
    <text evidence="1 4">Belongs to the DegT/DnrJ/EryC1 family.</text>
</comment>
<dbReference type="GO" id="GO:0030170">
    <property type="term" value="F:pyridoxal phosphate binding"/>
    <property type="evidence" value="ECO:0007669"/>
    <property type="project" value="TreeGrafter"/>
</dbReference>
<keyword evidence="6" id="KW-1185">Reference proteome</keyword>
<evidence type="ECO:0000313" key="5">
    <source>
        <dbReference type="EMBL" id="SHM18980.1"/>
    </source>
</evidence>
<dbReference type="Proteomes" id="UP000184028">
    <property type="component" value="Unassembled WGS sequence"/>
</dbReference>
<dbReference type="PANTHER" id="PTHR30244">
    <property type="entry name" value="TRANSAMINASE"/>
    <property type="match status" value="1"/>
</dbReference>
<dbReference type="EMBL" id="FRBT01000004">
    <property type="protein sequence ID" value="SHM18980.1"/>
    <property type="molecule type" value="Genomic_DNA"/>
</dbReference>
<evidence type="ECO:0000313" key="6">
    <source>
        <dbReference type="Proteomes" id="UP000184028"/>
    </source>
</evidence>
<dbReference type="RefSeq" id="WP_068843826.1">
    <property type="nucleotide sequence ID" value="NZ_FRBT01000004.1"/>
</dbReference>
<sequence length="379" mass="42782">MNKKKIWLSAPHISGYEKKYIDEAFETNWISSVGPNLTFFEQKLEQYLGESKHVAVLNTGTAAIHLGLILLGVMAGDEVLCQTMTFSASANPIIYQGGIPVFIDSEPETWNICPRALELAIKDRISKGKKPKAIIAVHIYGIPYKINEVRAIADQYQIPILEDSAEALGSSYKGQKCGTFGDISIISFNGSKIITTSGGGAIVTKSKVLKDKAIFLATQSKESVHYYQHNEIGYNYRMSNVSAAIGRGQLQVLDDYVHLRRKMHDFYNDLFQEINGVYVFKVLNNDYFSNYWLTTILVNPNETGGITNKQIKLELDKEDIECRLLWKPLHMQPIFKEYPYYGTNISEKLFENGLCLPSSSNLNDFDKERIKQAIFNLFG</sequence>
<dbReference type="AlphaFoldDB" id="A0A1M7GRT5"/>
<dbReference type="SUPFAM" id="SSF53383">
    <property type="entry name" value="PLP-dependent transferases"/>
    <property type="match status" value="1"/>
</dbReference>
<dbReference type="CDD" id="cd00616">
    <property type="entry name" value="AHBA_syn"/>
    <property type="match status" value="1"/>
</dbReference>
<dbReference type="InterPro" id="IPR015421">
    <property type="entry name" value="PyrdxlP-dep_Trfase_major"/>
</dbReference>
<dbReference type="InterPro" id="IPR000653">
    <property type="entry name" value="DegT/StrS_aminotransferase"/>
</dbReference>
<dbReference type="OrthoDB" id="9810913at2"/>
<dbReference type="GO" id="GO:0008483">
    <property type="term" value="F:transaminase activity"/>
    <property type="evidence" value="ECO:0007669"/>
    <property type="project" value="TreeGrafter"/>
</dbReference>
<dbReference type="InterPro" id="IPR015424">
    <property type="entry name" value="PyrdxlP-dep_Trfase"/>
</dbReference>
<name>A0A1M7GRT5_9FLAO</name>
<dbReference type="STRING" id="946677.SAMN05444484_104320"/>
<dbReference type="PANTHER" id="PTHR30244:SF34">
    <property type="entry name" value="DTDP-4-AMINO-4,6-DIDEOXYGALACTOSE TRANSAMINASE"/>
    <property type="match status" value="1"/>
</dbReference>
<dbReference type="Gene3D" id="3.40.640.10">
    <property type="entry name" value="Type I PLP-dependent aspartate aminotransferase-like (Major domain)"/>
    <property type="match status" value="1"/>
</dbReference>